<dbReference type="Pfam" id="PF24514">
    <property type="entry name" value="SpaA_4"/>
    <property type="match status" value="1"/>
</dbReference>
<dbReference type="InterPro" id="IPR001434">
    <property type="entry name" value="OmcB-like_DUF11"/>
</dbReference>
<protein>
    <submittedName>
        <fullName evidence="4">DUF11 domain-containing protein</fullName>
    </submittedName>
</protein>
<reference evidence="4" key="1">
    <citation type="submission" date="2022-10" db="EMBL/GenBank/DDBJ databases">
        <title>The WGS of Solirubrobacter sp. CPCC 204708.</title>
        <authorList>
            <person name="Jiang Z."/>
        </authorList>
    </citation>
    <scope>NUCLEOTIDE SEQUENCE</scope>
    <source>
        <strain evidence="4">CPCC 204708</strain>
    </source>
</reference>
<feature type="domain" description="SpaA-like prealbumin fold" evidence="3">
    <location>
        <begin position="51"/>
        <end position="158"/>
    </location>
</feature>
<dbReference type="Pfam" id="PF01345">
    <property type="entry name" value="DUF11"/>
    <property type="match status" value="1"/>
</dbReference>
<proteinExistence type="predicted"/>
<feature type="region of interest" description="Disordered" evidence="1">
    <location>
        <begin position="82"/>
        <end position="103"/>
    </location>
</feature>
<sequence length="324" mass="34343">MAQPGGHWERRAVRCNGRIVTPFTDPLRVPIGPGAGAVCLFINEFVAEGSIRLRKVTTGATGTTGFDIRPVDREPPVVLHQQASTARPEVPVTAAGDTTDSLPLGTYEIQETTPTGSEDGTWRLEGVVCNGVPFGSAQGRVRVRLTAETPDVSCTFTDAFARGAPGRPGDAPGEGGDGDSGRRGETSQANPRTNLRITKRVSPSAVVRGRPARSTVVVTNTGTVTAEDVVAEELQPPTHRVVNVEAPPGVRCRGTRPLRCRLGDLAPGQRVTLHATYTTPLLGRVVNRVAVHTSTAETRLSDNRSATTLRVFSSRARACAATRC</sequence>
<evidence type="ECO:0000259" key="3">
    <source>
        <dbReference type="Pfam" id="PF24514"/>
    </source>
</evidence>
<feature type="compositionally biased region" description="Low complexity" evidence="1">
    <location>
        <begin position="158"/>
        <end position="171"/>
    </location>
</feature>
<comment type="caution">
    <text evidence="4">The sequence shown here is derived from an EMBL/GenBank/DDBJ whole genome shotgun (WGS) entry which is preliminary data.</text>
</comment>
<feature type="region of interest" description="Disordered" evidence="1">
    <location>
        <begin position="158"/>
        <end position="192"/>
    </location>
</feature>
<organism evidence="4 5">
    <name type="scientific">Solirubrobacter deserti</name>
    <dbReference type="NCBI Taxonomy" id="2282478"/>
    <lineage>
        <taxon>Bacteria</taxon>
        <taxon>Bacillati</taxon>
        <taxon>Actinomycetota</taxon>
        <taxon>Thermoleophilia</taxon>
        <taxon>Solirubrobacterales</taxon>
        <taxon>Solirubrobacteraceae</taxon>
        <taxon>Solirubrobacter</taxon>
    </lineage>
</organism>
<dbReference type="Proteomes" id="UP001147700">
    <property type="component" value="Unassembled WGS sequence"/>
</dbReference>
<keyword evidence="5" id="KW-1185">Reference proteome</keyword>
<name>A0ABT4RRE3_9ACTN</name>
<evidence type="ECO:0000313" key="5">
    <source>
        <dbReference type="Proteomes" id="UP001147700"/>
    </source>
</evidence>
<evidence type="ECO:0000256" key="1">
    <source>
        <dbReference type="SAM" id="MobiDB-lite"/>
    </source>
</evidence>
<dbReference type="InterPro" id="IPR055371">
    <property type="entry name" value="SpaA_PFL_dom_4"/>
</dbReference>
<evidence type="ECO:0000313" key="4">
    <source>
        <dbReference type="EMBL" id="MDA0141153.1"/>
    </source>
</evidence>
<dbReference type="Gene3D" id="2.60.40.10">
    <property type="entry name" value="Immunoglobulins"/>
    <property type="match status" value="1"/>
</dbReference>
<gene>
    <name evidence="4" type="ORF">OJ962_26885</name>
</gene>
<evidence type="ECO:0000259" key="2">
    <source>
        <dbReference type="Pfam" id="PF01345"/>
    </source>
</evidence>
<feature type="domain" description="DUF11" evidence="2">
    <location>
        <begin position="195"/>
        <end position="308"/>
    </location>
</feature>
<dbReference type="RefSeq" id="WP_202956889.1">
    <property type="nucleotide sequence ID" value="NZ_JAPCID010000051.1"/>
</dbReference>
<dbReference type="EMBL" id="JAPCID010000051">
    <property type="protein sequence ID" value="MDA0141153.1"/>
    <property type="molecule type" value="Genomic_DNA"/>
</dbReference>
<accession>A0ABT4RRE3</accession>
<dbReference type="InterPro" id="IPR013783">
    <property type="entry name" value="Ig-like_fold"/>
</dbReference>